<comment type="caution">
    <text evidence="1">The sequence shown here is derived from an EMBL/GenBank/DDBJ whole genome shotgun (WGS) entry which is preliminary data.</text>
</comment>
<dbReference type="RefSeq" id="WP_171790247.1">
    <property type="nucleotide sequence ID" value="NZ_JABJWD010000030.1"/>
</dbReference>
<accession>A0ABT3K3G3</accession>
<name>A0ABT3K3G3_9PROT</name>
<proteinExistence type="predicted"/>
<dbReference type="EMBL" id="JANGSQ010000091">
    <property type="protein sequence ID" value="MCW4589916.1"/>
    <property type="molecule type" value="Genomic_DNA"/>
</dbReference>
<organism evidence="1 2">
    <name type="scientific">Gluconacetobacter entanii</name>
    <dbReference type="NCBI Taxonomy" id="108528"/>
    <lineage>
        <taxon>Bacteria</taxon>
        <taxon>Pseudomonadati</taxon>
        <taxon>Pseudomonadota</taxon>
        <taxon>Alphaproteobacteria</taxon>
        <taxon>Acetobacterales</taxon>
        <taxon>Acetobacteraceae</taxon>
        <taxon>Gluconacetobacter</taxon>
    </lineage>
</organism>
<evidence type="ECO:0000313" key="2">
    <source>
        <dbReference type="Proteomes" id="UP001526337"/>
    </source>
</evidence>
<sequence length="97" mass="10829">MKKASPKTFIISGSYLDCLLRCLLTGRFPKGNALWRVKGSALEDDVSSRIGAMWLPMQVPGISHMWNIALFLRYVSNNDSNPARVPHVRDAAPAMRN</sequence>
<evidence type="ECO:0000313" key="1">
    <source>
        <dbReference type="EMBL" id="MCW4589916.1"/>
    </source>
</evidence>
<dbReference type="Proteomes" id="UP001526337">
    <property type="component" value="Unassembled WGS sequence"/>
</dbReference>
<gene>
    <name evidence="1" type="ORF">NO263_04900</name>
</gene>
<reference evidence="1 2" key="1">
    <citation type="submission" date="2022-07" db="EMBL/GenBank/DDBJ databases">
        <title>Genome stability of Gluconacetobacter entanii AV429.</title>
        <authorList>
            <person name="Trcek J."/>
            <person name="Cepec E."/>
        </authorList>
    </citation>
    <scope>NUCLEOTIDE SEQUENCE [LARGE SCALE GENOMIC DNA]</scope>
    <source>
        <strain evidence="1 2">AV429_2022</strain>
    </source>
</reference>
<protein>
    <submittedName>
        <fullName evidence="1">Uncharacterized protein</fullName>
    </submittedName>
</protein>
<keyword evidence="2" id="KW-1185">Reference proteome</keyword>